<dbReference type="Pfam" id="PF01869">
    <property type="entry name" value="BcrAD_BadFG"/>
    <property type="match status" value="1"/>
</dbReference>
<comment type="caution">
    <text evidence="3">The sequence shown here is derived from an EMBL/GenBank/DDBJ whole genome shotgun (WGS) entry which is preliminary data.</text>
</comment>
<evidence type="ECO:0000313" key="4">
    <source>
        <dbReference type="Proteomes" id="UP000194761"/>
    </source>
</evidence>
<evidence type="ECO:0000259" key="2">
    <source>
        <dbReference type="Pfam" id="PF01869"/>
    </source>
</evidence>
<evidence type="ECO:0000313" key="3">
    <source>
        <dbReference type="EMBL" id="OUC95635.1"/>
    </source>
</evidence>
<dbReference type="SUPFAM" id="SSF53067">
    <property type="entry name" value="Actin-like ATPase domain"/>
    <property type="match status" value="1"/>
</dbReference>
<dbReference type="EMBL" id="NGFP01000076">
    <property type="protein sequence ID" value="OUC95635.1"/>
    <property type="molecule type" value="Genomic_DNA"/>
</dbReference>
<dbReference type="InterPro" id="IPR043129">
    <property type="entry name" value="ATPase_NBD"/>
</dbReference>
<dbReference type="AlphaFoldDB" id="A0A243RL79"/>
<accession>A0A243RL79</accession>
<gene>
    <name evidence="3" type="ORF">CA984_17940</name>
</gene>
<protein>
    <recommendedName>
        <fullName evidence="2">ATPase BadF/BadG/BcrA/BcrD type domain-containing protein</fullName>
    </recommendedName>
</protein>
<feature type="domain" description="ATPase BadF/BadG/BcrA/BcrD type" evidence="2">
    <location>
        <begin position="103"/>
        <end position="334"/>
    </location>
</feature>
<dbReference type="Proteomes" id="UP000194761">
    <property type="component" value="Unassembled WGS sequence"/>
</dbReference>
<dbReference type="PANTHER" id="PTHR43190:SF3">
    <property type="entry name" value="N-ACETYL-D-GLUCOSAMINE KINASE"/>
    <property type="match status" value="1"/>
</dbReference>
<evidence type="ECO:0000256" key="1">
    <source>
        <dbReference type="SAM" id="MobiDB-lite"/>
    </source>
</evidence>
<feature type="region of interest" description="Disordered" evidence="1">
    <location>
        <begin position="73"/>
        <end position="92"/>
    </location>
</feature>
<reference evidence="3 4" key="1">
    <citation type="submission" date="2017-05" db="EMBL/GenBank/DDBJ databases">
        <title>Biotechnological potential of actinobacteria isolated from South African environments.</title>
        <authorList>
            <person name="Le Roes-Hill M."/>
            <person name="Prins A."/>
            <person name="Durrell K.A."/>
        </authorList>
    </citation>
    <scope>NUCLEOTIDE SEQUENCE [LARGE SCALE GENOMIC DNA]</scope>
    <source>
        <strain evidence="3">M26</strain>
    </source>
</reference>
<organism evidence="3 4">
    <name type="scientific">Streptosporangium minutum</name>
    <dbReference type="NCBI Taxonomy" id="569862"/>
    <lineage>
        <taxon>Bacteria</taxon>
        <taxon>Bacillati</taxon>
        <taxon>Actinomycetota</taxon>
        <taxon>Actinomycetes</taxon>
        <taxon>Streptosporangiales</taxon>
        <taxon>Streptosporangiaceae</taxon>
        <taxon>Streptosporangium</taxon>
    </lineage>
</organism>
<proteinExistence type="predicted"/>
<sequence>MGCTEIRLSRMELAVDGGQTGLRLGLASGGRVLLTREEPGLAYASGLTVDAVAQKVLAAWRALAPAVAPGASDLPKAAGPSAPPPASEATAASALPVTPDAPVGTVCLGLTTLLGGPAADRELAERLFAGIGARRVLLTSDVVTAHAGAFAGRSGVVLAAGTGAIALGVAPDGHARQVDGWGYLYGDAGSGFWIGRRGLDAAYRGFDGRATPGPLTDRARHVFGDLGTAPQRLYLSSDAVAQVAGFAVHVLDLAGEDATARAIVEEAGRELAVSVAAAARSLPGDEPVPVSWTGRLLRAPALRAAFETELTARLPRALPAPPEGDGLAGAALLAATSRPGHYRTLIRTVER</sequence>
<name>A0A243RL79_9ACTN</name>
<dbReference type="PANTHER" id="PTHR43190">
    <property type="entry name" value="N-ACETYL-D-GLUCOSAMINE KINASE"/>
    <property type="match status" value="1"/>
</dbReference>
<dbReference type="InterPro" id="IPR052519">
    <property type="entry name" value="Euk-type_GlcNAc_Kinase"/>
</dbReference>
<keyword evidence="4" id="KW-1185">Reference proteome</keyword>
<dbReference type="Gene3D" id="3.30.420.40">
    <property type="match status" value="2"/>
</dbReference>
<dbReference type="InterPro" id="IPR002731">
    <property type="entry name" value="ATPase_BadF"/>
</dbReference>